<protein>
    <submittedName>
        <fullName evidence="2">Uncharacterized protein</fullName>
    </submittedName>
</protein>
<feature type="compositionally biased region" description="Polar residues" evidence="1">
    <location>
        <begin position="9"/>
        <end position="21"/>
    </location>
</feature>
<evidence type="ECO:0000256" key="1">
    <source>
        <dbReference type="SAM" id="MobiDB-lite"/>
    </source>
</evidence>
<feature type="region of interest" description="Disordered" evidence="1">
    <location>
        <begin position="1"/>
        <end position="31"/>
    </location>
</feature>
<name>A0A1E3VQW7_9HYPH</name>
<dbReference type="Proteomes" id="UP000094172">
    <property type="component" value="Unassembled WGS sequence"/>
</dbReference>
<feature type="region of interest" description="Disordered" evidence="1">
    <location>
        <begin position="128"/>
        <end position="148"/>
    </location>
</feature>
<evidence type="ECO:0000313" key="3">
    <source>
        <dbReference type="Proteomes" id="UP000094172"/>
    </source>
</evidence>
<evidence type="ECO:0000313" key="2">
    <source>
        <dbReference type="EMBL" id="ODR95912.1"/>
    </source>
</evidence>
<keyword evidence="3" id="KW-1185">Reference proteome</keyword>
<sequence length="203" mass="22680">MPSEKQIAANRSNSKKSTGPKTQIGKARSRQNAWKHGLTAEEIVIRGETPDDFNVFRDGLMADFDPQGTMECELVDRLAGLLWRLRRVPSVEAQVMSGILGRIFMNWDISSFTDQELDQLEELAIKAEDAPSRESAQGQPFGIADNSETRLEARRRRANEMLSVVTRHETGLMNAVMKTLSLLHGLQSARLAKTQATRTIEGQ</sequence>
<dbReference type="AlphaFoldDB" id="A0A1E3VQW7"/>
<gene>
    <name evidence="2" type="ORF">AUC70_03380</name>
</gene>
<reference evidence="2 3" key="1">
    <citation type="journal article" date="2016" name="Environ. Microbiol.">
        <title>New Methyloceanibacter diversity from North Sea sediments includes methanotroph containing solely the soluble methane monooxygenase.</title>
        <authorList>
            <person name="Vekeman B."/>
            <person name="Kerckhof F.M."/>
            <person name="Cremers G."/>
            <person name="de Vos P."/>
            <person name="Vandamme P."/>
            <person name="Boon N."/>
            <person name="Op den Camp H.J."/>
            <person name="Heylen K."/>
        </authorList>
    </citation>
    <scope>NUCLEOTIDE SEQUENCE [LARGE SCALE GENOMIC DNA]</scope>
    <source>
        <strain evidence="2 3">R-67176</strain>
    </source>
</reference>
<dbReference type="RefSeq" id="WP_069444103.1">
    <property type="nucleotide sequence ID" value="NZ_LPWE01000010.1"/>
</dbReference>
<dbReference type="EMBL" id="LPWE01000010">
    <property type="protein sequence ID" value="ODR95912.1"/>
    <property type="molecule type" value="Genomic_DNA"/>
</dbReference>
<comment type="caution">
    <text evidence="2">The sequence shown here is derived from an EMBL/GenBank/DDBJ whole genome shotgun (WGS) entry which is preliminary data.</text>
</comment>
<proteinExistence type="predicted"/>
<organism evidence="2 3">
    <name type="scientific">Methyloceanibacter stevinii</name>
    <dbReference type="NCBI Taxonomy" id="1774970"/>
    <lineage>
        <taxon>Bacteria</taxon>
        <taxon>Pseudomonadati</taxon>
        <taxon>Pseudomonadota</taxon>
        <taxon>Alphaproteobacteria</taxon>
        <taxon>Hyphomicrobiales</taxon>
        <taxon>Hyphomicrobiaceae</taxon>
        <taxon>Methyloceanibacter</taxon>
    </lineage>
</organism>
<accession>A0A1E3VQW7</accession>